<dbReference type="InterPro" id="IPR021377">
    <property type="entry name" value="DUF3006"/>
</dbReference>
<sequence length="74" mass="8510">MEYIVDRFEAGVALLEPAQGPLRTEQVDRAQLPPETREGDVLIREGEAWKVDAAATAARRERLRRRFSFPKRTD</sequence>
<comment type="caution">
    <text evidence="1">The sequence shown here is derived from an EMBL/GenBank/DDBJ whole genome shotgun (WGS) entry which is preliminary data.</text>
</comment>
<name>A0A9D1V472_9FIRM</name>
<dbReference type="Pfam" id="PF11213">
    <property type="entry name" value="DUF3006"/>
    <property type="match status" value="1"/>
</dbReference>
<proteinExistence type="predicted"/>
<evidence type="ECO:0000313" key="1">
    <source>
        <dbReference type="EMBL" id="HIX05628.1"/>
    </source>
</evidence>
<gene>
    <name evidence="1" type="ORF">H9865_05945</name>
</gene>
<reference evidence="1" key="1">
    <citation type="journal article" date="2021" name="PeerJ">
        <title>Extensive microbial diversity within the chicken gut microbiome revealed by metagenomics and culture.</title>
        <authorList>
            <person name="Gilroy R."/>
            <person name="Ravi A."/>
            <person name="Getino M."/>
            <person name="Pursley I."/>
            <person name="Horton D.L."/>
            <person name="Alikhan N.F."/>
            <person name="Baker D."/>
            <person name="Gharbi K."/>
            <person name="Hall N."/>
            <person name="Watson M."/>
            <person name="Adriaenssens E.M."/>
            <person name="Foster-Nyarko E."/>
            <person name="Jarju S."/>
            <person name="Secka A."/>
            <person name="Antonio M."/>
            <person name="Oren A."/>
            <person name="Chaudhuri R.R."/>
            <person name="La Ragione R."/>
            <person name="Hildebrand F."/>
            <person name="Pallen M.J."/>
        </authorList>
    </citation>
    <scope>NUCLEOTIDE SEQUENCE</scope>
    <source>
        <strain evidence="1">2239</strain>
    </source>
</reference>
<accession>A0A9D1V472</accession>
<dbReference type="AlphaFoldDB" id="A0A9D1V472"/>
<reference evidence="1" key="2">
    <citation type="submission" date="2021-04" db="EMBL/GenBank/DDBJ databases">
        <authorList>
            <person name="Gilroy R."/>
        </authorList>
    </citation>
    <scope>NUCLEOTIDE SEQUENCE</scope>
    <source>
        <strain evidence="1">2239</strain>
    </source>
</reference>
<dbReference type="EMBL" id="DXFW01000018">
    <property type="protein sequence ID" value="HIX05628.1"/>
    <property type="molecule type" value="Genomic_DNA"/>
</dbReference>
<organism evidence="1 2">
    <name type="scientific">Candidatus Allofournierella pullicola</name>
    <dbReference type="NCBI Taxonomy" id="2838596"/>
    <lineage>
        <taxon>Bacteria</taxon>
        <taxon>Bacillati</taxon>
        <taxon>Bacillota</taxon>
        <taxon>Clostridia</taxon>
        <taxon>Eubacteriales</taxon>
        <taxon>Oscillospiraceae</taxon>
        <taxon>Allofournierella</taxon>
    </lineage>
</organism>
<evidence type="ECO:0000313" key="2">
    <source>
        <dbReference type="Proteomes" id="UP000824193"/>
    </source>
</evidence>
<dbReference type="Proteomes" id="UP000824193">
    <property type="component" value="Unassembled WGS sequence"/>
</dbReference>
<protein>
    <submittedName>
        <fullName evidence="1">DUF3006 domain-containing protein</fullName>
    </submittedName>
</protein>